<protein>
    <recommendedName>
        <fullName evidence="3">F-box domain-containing protein</fullName>
    </recommendedName>
</protein>
<sequence length="550" mass="64766">MQPVPDLSRFLLASIVLFSGDLPELLNEVIQHFNYDHRTLHSCILVNRLWCRLSIPLLWKNPFSIKFPKNYHYIEIYLYNLNGDDKTKLNEYAIYNKPFPTNTLFNYPSFIQYLDTNRIICSIDSWVETIKTSMTSAPILSPSQKTNLTNLIYKSLFRIFIENNVNLQSIEFTLYNLEDLEWFDEILELMLQNPNFICNIKNLKLDFDITDNMTKFSSFFHSNCNSISSLYLLFPSYHLDFLIIEKNLSQIINSQKNLKRVLFGYSEFHSLYLPLSLKNSNCLNTLETIIFYHVDFKNITVLNEVFNQLNVLESIHLVYCYSIDSKFVQQIINITKPFKLKSLFSDEICHVESLGLLIQKFGNCLENFGGGSRSQLLLQLIEPAIKYCNKIKLLYLVSGLNNQNINLTFSLIENIKQNLNYLFLQTLHFGLSSIILQNLGQVLPNKLEYLFLYLNININDFEIFLKNSQNTFIKKLIIRNRINGVSKDIFPYIEEYIMKKKKVKYLAILGIFDEDLFFLKDKVDEFKLHDIHVLRYYDSILDIYDFIKND</sequence>
<dbReference type="OrthoDB" id="2328433at2759"/>
<comment type="caution">
    <text evidence="1">The sequence shown here is derived from an EMBL/GenBank/DDBJ whole genome shotgun (WGS) entry which is preliminary data.</text>
</comment>
<dbReference type="Proteomes" id="UP000615446">
    <property type="component" value="Unassembled WGS sequence"/>
</dbReference>
<dbReference type="EMBL" id="BLAL01000043">
    <property type="protein sequence ID" value="GES79239.1"/>
    <property type="molecule type" value="Genomic_DNA"/>
</dbReference>
<dbReference type="AlphaFoldDB" id="A0A8H3L266"/>
<evidence type="ECO:0000313" key="1">
    <source>
        <dbReference type="EMBL" id="GES79239.1"/>
    </source>
</evidence>
<gene>
    <name evidence="1" type="ORF">RCL2_000655000</name>
</gene>
<name>A0A8H3L266_9GLOM</name>
<reference evidence="1" key="1">
    <citation type="submission" date="2019-10" db="EMBL/GenBank/DDBJ databases">
        <title>Conservation and host-specific expression of non-tandemly repeated heterogenous ribosome RNA gene in arbuscular mycorrhizal fungi.</title>
        <authorList>
            <person name="Maeda T."/>
            <person name="Kobayashi Y."/>
            <person name="Nakagawa T."/>
            <person name="Ezawa T."/>
            <person name="Yamaguchi K."/>
            <person name="Bino T."/>
            <person name="Nishimoto Y."/>
            <person name="Shigenobu S."/>
            <person name="Kawaguchi M."/>
        </authorList>
    </citation>
    <scope>NUCLEOTIDE SEQUENCE</scope>
    <source>
        <strain evidence="1">HR1</strain>
    </source>
</reference>
<evidence type="ECO:0000313" key="2">
    <source>
        <dbReference type="Proteomes" id="UP000615446"/>
    </source>
</evidence>
<proteinExistence type="predicted"/>
<organism evidence="1 2">
    <name type="scientific">Rhizophagus clarus</name>
    <dbReference type="NCBI Taxonomy" id="94130"/>
    <lineage>
        <taxon>Eukaryota</taxon>
        <taxon>Fungi</taxon>
        <taxon>Fungi incertae sedis</taxon>
        <taxon>Mucoromycota</taxon>
        <taxon>Glomeromycotina</taxon>
        <taxon>Glomeromycetes</taxon>
        <taxon>Glomerales</taxon>
        <taxon>Glomeraceae</taxon>
        <taxon>Rhizophagus</taxon>
    </lineage>
</organism>
<evidence type="ECO:0008006" key="3">
    <source>
        <dbReference type="Google" id="ProtNLM"/>
    </source>
</evidence>
<accession>A0A8H3L266</accession>